<dbReference type="GO" id="GO:0019646">
    <property type="term" value="P:aerobic electron transport chain"/>
    <property type="evidence" value="ECO:0007669"/>
    <property type="project" value="TreeGrafter"/>
</dbReference>
<comment type="cofactor">
    <cofactor evidence="1">
        <name>FAD</name>
        <dbReference type="ChEBI" id="CHEBI:57692"/>
    </cofactor>
</comment>
<organism evidence="7 8">
    <name type="scientific">Nonomuraea diastatica</name>
    <dbReference type="NCBI Taxonomy" id="1848329"/>
    <lineage>
        <taxon>Bacteria</taxon>
        <taxon>Bacillati</taxon>
        <taxon>Actinomycetota</taxon>
        <taxon>Actinomycetes</taxon>
        <taxon>Streptosporangiales</taxon>
        <taxon>Streptosporangiaceae</taxon>
        <taxon>Nonomuraea</taxon>
    </lineage>
</organism>
<keyword evidence="8" id="KW-1185">Reference proteome</keyword>
<dbReference type="Gene3D" id="3.50.50.100">
    <property type="match status" value="1"/>
</dbReference>
<dbReference type="AlphaFoldDB" id="A0A4R4X4C9"/>
<dbReference type="PRINTS" id="PR00368">
    <property type="entry name" value="FADPNR"/>
</dbReference>
<evidence type="ECO:0000256" key="1">
    <source>
        <dbReference type="ARBA" id="ARBA00001974"/>
    </source>
</evidence>
<keyword evidence="4" id="KW-0274">FAD</keyword>
<evidence type="ECO:0000313" key="7">
    <source>
        <dbReference type="EMBL" id="TDD25122.1"/>
    </source>
</evidence>
<dbReference type="RefSeq" id="WP_132504517.1">
    <property type="nucleotide sequence ID" value="NZ_SMKP01000007.1"/>
</dbReference>
<evidence type="ECO:0000256" key="5">
    <source>
        <dbReference type="ARBA" id="ARBA00023002"/>
    </source>
</evidence>
<evidence type="ECO:0000256" key="3">
    <source>
        <dbReference type="ARBA" id="ARBA00022630"/>
    </source>
</evidence>
<evidence type="ECO:0000259" key="6">
    <source>
        <dbReference type="Pfam" id="PF07992"/>
    </source>
</evidence>
<dbReference type="EMBL" id="SMKP01000007">
    <property type="protein sequence ID" value="TDD25122.1"/>
    <property type="molecule type" value="Genomic_DNA"/>
</dbReference>
<dbReference type="Pfam" id="PF07992">
    <property type="entry name" value="Pyr_redox_2"/>
    <property type="match status" value="1"/>
</dbReference>
<gene>
    <name evidence="7" type="ORF">E1294_03895</name>
</gene>
<evidence type="ECO:0000256" key="4">
    <source>
        <dbReference type="ARBA" id="ARBA00022827"/>
    </source>
</evidence>
<dbReference type="GO" id="GO:0003955">
    <property type="term" value="F:NAD(P)H dehydrogenase (quinone) activity"/>
    <property type="evidence" value="ECO:0007669"/>
    <property type="project" value="TreeGrafter"/>
</dbReference>
<comment type="similarity">
    <text evidence="2">Belongs to the NADH dehydrogenase family.</text>
</comment>
<evidence type="ECO:0000313" key="8">
    <source>
        <dbReference type="Proteomes" id="UP000294543"/>
    </source>
</evidence>
<dbReference type="PANTHER" id="PTHR42913">
    <property type="entry name" value="APOPTOSIS-INDUCING FACTOR 1"/>
    <property type="match status" value="1"/>
</dbReference>
<reference evidence="7 8" key="1">
    <citation type="submission" date="2019-03" db="EMBL/GenBank/DDBJ databases">
        <title>Draft genome sequences of novel Actinobacteria.</title>
        <authorList>
            <person name="Sahin N."/>
            <person name="Ay H."/>
            <person name="Saygin H."/>
        </authorList>
    </citation>
    <scope>NUCLEOTIDE SEQUENCE [LARGE SCALE GENOMIC DNA]</scope>
    <source>
        <strain evidence="7 8">KC712</strain>
    </source>
</reference>
<sequence length="372" mass="39328">MTNHIVVLGAGYAGLGAAKRAARRLRSTGAQVTLVNAADRFVERVRLHQFAAGQRLPDLPLAGLLGGTGVELVVAEVTGLDLQERTVQLSGPPYTLSYDVLVYALGSAADLDTVPGVREHACPIATAGDAVRLRARLRAQPAGPGPVTVVGGGLTGIETAAELAETHPGLRVELVCAGPVGPGLSVRGRRHIHRAFARLGVVVREHEPVAKVGPDGVLLETGDEVPARTVVWAAGFRVSPLAAASGLRTDEEDRMVVDRSLRSVSHPEVFGIGDAAAPPGERSLMSCQTGLPMGLCTGDAVADLVTGREPRRARFRHVWRNISLGRRDGVTQFTRADDSPLDVVLTGRASAAFKETIIRGTVWIMRRPGPWL</sequence>
<dbReference type="InterPro" id="IPR036188">
    <property type="entry name" value="FAD/NAD-bd_sf"/>
</dbReference>
<dbReference type="Proteomes" id="UP000294543">
    <property type="component" value="Unassembled WGS sequence"/>
</dbReference>
<feature type="domain" description="FAD/NAD(P)-binding" evidence="6">
    <location>
        <begin position="4"/>
        <end position="292"/>
    </location>
</feature>
<keyword evidence="3" id="KW-0285">Flavoprotein</keyword>
<keyword evidence="5" id="KW-0560">Oxidoreductase</keyword>
<dbReference type="OrthoDB" id="9784880at2"/>
<name>A0A4R4X4C9_9ACTN</name>
<dbReference type="SUPFAM" id="SSF51905">
    <property type="entry name" value="FAD/NAD(P)-binding domain"/>
    <property type="match status" value="1"/>
</dbReference>
<accession>A0A4R4X4C9</accession>
<dbReference type="PANTHER" id="PTHR42913:SF3">
    <property type="entry name" value="64 KDA MITOCHONDRIAL NADH DEHYDROGENASE (EUROFUNG)"/>
    <property type="match status" value="1"/>
</dbReference>
<dbReference type="InterPro" id="IPR051169">
    <property type="entry name" value="NADH-Q_oxidoreductase"/>
</dbReference>
<protein>
    <submittedName>
        <fullName evidence="7">Oxidoreductase</fullName>
    </submittedName>
</protein>
<evidence type="ECO:0000256" key="2">
    <source>
        <dbReference type="ARBA" id="ARBA00005272"/>
    </source>
</evidence>
<dbReference type="InterPro" id="IPR023753">
    <property type="entry name" value="FAD/NAD-binding_dom"/>
</dbReference>
<comment type="caution">
    <text evidence="7">The sequence shown here is derived from an EMBL/GenBank/DDBJ whole genome shotgun (WGS) entry which is preliminary data.</text>
</comment>
<proteinExistence type="inferred from homology"/>
<dbReference type="PRINTS" id="PR00469">
    <property type="entry name" value="PNDRDTASEII"/>
</dbReference>